<feature type="transmembrane region" description="Helical" evidence="1">
    <location>
        <begin position="56"/>
        <end position="80"/>
    </location>
</feature>
<evidence type="ECO:0000256" key="1">
    <source>
        <dbReference type="SAM" id="Phobius"/>
    </source>
</evidence>
<gene>
    <name evidence="2" type="ORF">MCOR_15664</name>
</gene>
<name>A0A6J8B822_MYTCO</name>
<evidence type="ECO:0000313" key="3">
    <source>
        <dbReference type="Proteomes" id="UP000507470"/>
    </source>
</evidence>
<sequence length="169" mass="18913">MSMIISTNLYKTELESITEDDVRDASTLLVVNVEDVDDVHTVFVYNNQDDLLPWQITVGILIVILIIGGSLVTVVIIKLWHKLPDQKSSHDIYMFAVEDNNPNQIHTYASLEDTEGVHRQQTSGCDNNQGNAVSGSNTAIDKKTQQEENHINQIVRGLSDTSETYEIVN</sequence>
<keyword evidence="1" id="KW-1133">Transmembrane helix</keyword>
<reference evidence="2 3" key="1">
    <citation type="submission" date="2020-06" db="EMBL/GenBank/DDBJ databases">
        <authorList>
            <person name="Li R."/>
            <person name="Bekaert M."/>
        </authorList>
    </citation>
    <scope>NUCLEOTIDE SEQUENCE [LARGE SCALE GENOMIC DNA]</scope>
    <source>
        <strain evidence="3">wild</strain>
    </source>
</reference>
<dbReference type="AlphaFoldDB" id="A0A6J8B822"/>
<evidence type="ECO:0000313" key="2">
    <source>
        <dbReference type="EMBL" id="CAC5379621.1"/>
    </source>
</evidence>
<proteinExistence type="predicted"/>
<keyword evidence="1" id="KW-0472">Membrane</keyword>
<dbReference type="Proteomes" id="UP000507470">
    <property type="component" value="Unassembled WGS sequence"/>
</dbReference>
<accession>A0A6J8B822</accession>
<organism evidence="2 3">
    <name type="scientific">Mytilus coruscus</name>
    <name type="common">Sea mussel</name>
    <dbReference type="NCBI Taxonomy" id="42192"/>
    <lineage>
        <taxon>Eukaryota</taxon>
        <taxon>Metazoa</taxon>
        <taxon>Spiralia</taxon>
        <taxon>Lophotrochozoa</taxon>
        <taxon>Mollusca</taxon>
        <taxon>Bivalvia</taxon>
        <taxon>Autobranchia</taxon>
        <taxon>Pteriomorphia</taxon>
        <taxon>Mytilida</taxon>
        <taxon>Mytiloidea</taxon>
        <taxon>Mytilidae</taxon>
        <taxon>Mytilinae</taxon>
        <taxon>Mytilus</taxon>
    </lineage>
</organism>
<protein>
    <submittedName>
        <fullName evidence="2">Uncharacterized protein</fullName>
    </submittedName>
</protein>
<keyword evidence="3" id="KW-1185">Reference proteome</keyword>
<keyword evidence="1" id="KW-0812">Transmembrane</keyword>
<dbReference type="EMBL" id="CACVKT020002746">
    <property type="protein sequence ID" value="CAC5379621.1"/>
    <property type="molecule type" value="Genomic_DNA"/>
</dbReference>